<dbReference type="InterPro" id="IPR036388">
    <property type="entry name" value="WH-like_DNA-bd_sf"/>
</dbReference>
<proteinExistence type="predicted"/>
<dbReference type="PROSITE" id="PS50987">
    <property type="entry name" value="HTH_ARSR_2"/>
    <property type="match status" value="1"/>
</dbReference>
<dbReference type="InterPro" id="IPR051011">
    <property type="entry name" value="Metal_resp_trans_reg"/>
</dbReference>
<evidence type="ECO:0000313" key="5">
    <source>
        <dbReference type="EMBL" id="SBV97808.1"/>
    </source>
</evidence>
<reference evidence="5" key="1">
    <citation type="submission" date="2016-04" db="EMBL/GenBank/DDBJ databases">
        <authorList>
            <person name="Evans L.H."/>
            <person name="Alamgir A."/>
            <person name="Owens N."/>
            <person name="Weber N.D."/>
            <person name="Virtaneva K."/>
            <person name="Barbian K."/>
            <person name="Babar A."/>
            <person name="Rosenke K."/>
        </authorList>
    </citation>
    <scope>NUCLEOTIDE SEQUENCE</scope>
    <source>
        <strain evidence="5">92-2</strain>
    </source>
</reference>
<accession>A0A212JEG3</accession>
<dbReference type="CDD" id="cd00090">
    <property type="entry name" value="HTH_ARSR"/>
    <property type="match status" value="1"/>
</dbReference>
<name>A0A212JEG3_9BACT</name>
<dbReference type="InterPro" id="IPR001845">
    <property type="entry name" value="HTH_ArsR_DNA-bd_dom"/>
</dbReference>
<sequence>MVVFVVSTLDIVQLVLNDCPMETKKATQVFEALTSEARLCIFRLLVKHAPDGLVAGELSRLADIPKTNLSFHLKTLVHSGLASMEREGRNTRYRANIPLMLETISYLTAECCSAHPEQCRAYRRESGVNAVFLPDCCGDNAPDPEGSLE</sequence>
<evidence type="ECO:0000256" key="3">
    <source>
        <dbReference type="ARBA" id="ARBA00023163"/>
    </source>
</evidence>
<dbReference type="GO" id="GO:0003700">
    <property type="term" value="F:DNA-binding transcription factor activity"/>
    <property type="evidence" value="ECO:0007669"/>
    <property type="project" value="InterPro"/>
</dbReference>
<dbReference type="PRINTS" id="PR00778">
    <property type="entry name" value="HTHARSR"/>
</dbReference>
<keyword evidence="2" id="KW-0238">DNA-binding</keyword>
<evidence type="ECO:0000256" key="2">
    <source>
        <dbReference type="ARBA" id="ARBA00023125"/>
    </source>
</evidence>
<dbReference type="Pfam" id="PF12840">
    <property type="entry name" value="HTH_20"/>
    <property type="match status" value="1"/>
</dbReference>
<dbReference type="GO" id="GO:0003677">
    <property type="term" value="F:DNA binding"/>
    <property type="evidence" value="ECO:0007669"/>
    <property type="project" value="UniProtKB-KW"/>
</dbReference>
<protein>
    <recommendedName>
        <fullName evidence="4">HTH arsR-type domain-containing protein</fullName>
    </recommendedName>
</protein>
<dbReference type="InterPro" id="IPR011991">
    <property type="entry name" value="ArsR-like_HTH"/>
</dbReference>
<keyword evidence="3" id="KW-0804">Transcription</keyword>
<dbReference type="PANTHER" id="PTHR43132">
    <property type="entry name" value="ARSENICAL RESISTANCE OPERON REPRESSOR ARSR-RELATED"/>
    <property type="match status" value="1"/>
</dbReference>
<dbReference type="PANTHER" id="PTHR43132:SF2">
    <property type="entry name" value="ARSENICAL RESISTANCE OPERON REPRESSOR ARSR-RELATED"/>
    <property type="match status" value="1"/>
</dbReference>
<feature type="domain" description="HTH arsR-type" evidence="4">
    <location>
        <begin position="16"/>
        <end position="115"/>
    </location>
</feature>
<evidence type="ECO:0000256" key="1">
    <source>
        <dbReference type="ARBA" id="ARBA00023015"/>
    </source>
</evidence>
<dbReference type="SMART" id="SM00418">
    <property type="entry name" value="HTH_ARSR"/>
    <property type="match status" value="1"/>
</dbReference>
<keyword evidence="1" id="KW-0805">Transcription regulation</keyword>
<dbReference type="AlphaFoldDB" id="A0A212JEG3"/>
<dbReference type="InterPro" id="IPR036390">
    <property type="entry name" value="WH_DNA-bd_sf"/>
</dbReference>
<dbReference type="EMBL" id="FLUP01000001">
    <property type="protein sequence ID" value="SBV97808.1"/>
    <property type="molecule type" value="Genomic_DNA"/>
</dbReference>
<dbReference type="Gene3D" id="1.10.10.10">
    <property type="entry name" value="Winged helix-like DNA-binding domain superfamily/Winged helix DNA-binding domain"/>
    <property type="match status" value="1"/>
</dbReference>
<evidence type="ECO:0000259" key="4">
    <source>
        <dbReference type="PROSITE" id="PS50987"/>
    </source>
</evidence>
<dbReference type="SUPFAM" id="SSF46785">
    <property type="entry name" value="Winged helix' DNA-binding domain"/>
    <property type="match status" value="1"/>
</dbReference>
<organism evidence="5">
    <name type="scientific">uncultured Desulfovibrio sp</name>
    <dbReference type="NCBI Taxonomy" id="167968"/>
    <lineage>
        <taxon>Bacteria</taxon>
        <taxon>Pseudomonadati</taxon>
        <taxon>Thermodesulfobacteriota</taxon>
        <taxon>Desulfovibrionia</taxon>
        <taxon>Desulfovibrionales</taxon>
        <taxon>Desulfovibrionaceae</taxon>
        <taxon>Desulfovibrio</taxon>
        <taxon>environmental samples</taxon>
    </lineage>
</organism>
<gene>
    <name evidence="5" type="ORF">KM92DES2_10973</name>
</gene>